<dbReference type="PANTHER" id="PTHR33116:SF78">
    <property type="entry name" value="OS12G0587133 PROTEIN"/>
    <property type="match status" value="1"/>
</dbReference>
<gene>
    <name evidence="1" type="ORF">Ddye_025461</name>
</gene>
<proteinExistence type="predicted"/>
<dbReference type="PANTHER" id="PTHR33116">
    <property type="entry name" value="REVERSE TRANSCRIPTASE ZINC-BINDING DOMAIN-CONTAINING PROTEIN-RELATED-RELATED"/>
    <property type="match status" value="1"/>
</dbReference>
<reference evidence="1" key="1">
    <citation type="journal article" date="2023" name="Plant J.">
        <title>Genome sequences and population genomics provide insights into the demographic history, inbreeding, and mutation load of two 'living fossil' tree species of Dipteronia.</title>
        <authorList>
            <person name="Feng Y."/>
            <person name="Comes H.P."/>
            <person name="Chen J."/>
            <person name="Zhu S."/>
            <person name="Lu R."/>
            <person name="Zhang X."/>
            <person name="Li P."/>
            <person name="Qiu J."/>
            <person name="Olsen K.M."/>
            <person name="Qiu Y."/>
        </authorList>
    </citation>
    <scope>NUCLEOTIDE SEQUENCE</scope>
    <source>
        <strain evidence="1">KIB01</strain>
    </source>
</reference>
<evidence type="ECO:0000313" key="1">
    <source>
        <dbReference type="EMBL" id="KAK2637666.1"/>
    </source>
</evidence>
<evidence type="ECO:0000313" key="2">
    <source>
        <dbReference type="Proteomes" id="UP001280121"/>
    </source>
</evidence>
<sequence>KIEQRLAPWKIKFLSKGGRLVPIKAVLSSIQMYYMTIFKIPVGKTIIIEKLRCGFLWGDGFTKRKVHLVNWETMCKSKKHIGLGIGHMLDKNKGLLAKWVWQYGCETDSLWEKVLCVKYVMDIRGLRWNCSSKV</sequence>
<feature type="non-terminal residue" evidence="1">
    <location>
        <position position="1"/>
    </location>
</feature>
<comment type="caution">
    <text evidence="1">The sequence shown here is derived from an EMBL/GenBank/DDBJ whole genome shotgun (WGS) entry which is preliminary data.</text>
</comment>
<accession>A0AAD9WNJ8</accession>
<dbReference type="Proteomes" id="UP001280121">
    <property type="component" value="Unassembled WGS sequence"/>
</dbReference>
<protein>
    <submittedName>
        <fullName evidence="1">Uncharacterized protein</fullName>
    </submittedName>
</protein>
<name>A0AAD9WNJ8_9ROSI</name>
<dbReference type="AlphaFoldDB" id="A0AAD9WNJ8"/>
<keyword evidence="2" id="KW-1185">Reference proteome</keyword>
<dbReference type="EMBL" id="JANJYI010000008">
    <property type="protein sequence ID" value="KAK2637666.1"/>
    <property type="molecule type" value="Genomic_DNA"/>
</dbReference>
<organism evidence="1 2">
    <name type="scientific">Dipteronia dyeriana</name>
    <dbReference type="NCBI Taxonomy" id="168575"/>
    <lineage>
        <taxon>Eukaryota</taxon>
        <taxon>Viridiplantae</taxon>
        <taxon>Streptophyta</taxon>
        <taxon>Embryophyta</taxon>
        <taxon>Tracheophyta</taxon>
        <taxon>Spermatophyta</taxon>
        <taxon>Magnoliopsida</taxon>
        <taxon>eudicotyledons</taxon>
        <taxon>Gunneridae</taxon>
        <taxon>Pentapetalae</taxon>
        <taxon>rosids</taxon>
        <taxon>malvids</taxon>
        <taxon>Sapindales</taxon>
        <taxon>Sapindaceae</taxon>
        <taxon>Hippocastanoideae</taxon>
        <taxon>Acereae</taxon>
        <taxon>Dipteronia</taxon>
    </lineage>
</organism>